<protein>
    <recommendedName>
        <fullName evidence="4">Transposase</fullName>
    </recommendedName>
</protein>
<gene>
    <name evidence="2" type="ORF">NP777_45500</name>
</gene>
<comment type="caution">
    <text evidence="2">The sequence shown here is derived from an EMBL/GenBank/DDBJ whole genome shotgun (WGS) entry which is preliminary data.</text>
</comment>
<evidence type="ECO:0000313" key="3">
    <source>
        <dbReference type="Proteomes" id="UP001204746"/>
    </source>
</evidence>
<accession>A0ABT1VDI9</accession>
<evidence type="ECO:0000313" key="2">
    <source>
        <dbReference type="EMBL" id="MCQ8195351.1"/>
    </source>
</evidence>
<feature type="region of interest" description="Disordered" evidence="1">
    <location>
        <begin position="68"/>
        <end position="90"/>
    </location>
</feature>
<organism evidence="2 3">
    <name type="scientific">Streptomyces rugosispiralis</name>
    <dbReference type="NCBI Taxonomy" id="2967341"/>
    <lineage>
        <taxon>Bacteria</taxon>
        <taxon>Bacillati</taxon>
        <taxon>Actinomycetota</taxon>
        <taxon>Actinomycetes</taxon>
        <taxon>Kitasatosporales</taxon>
        <taxon>Streptomycetaceae</taxon>
        <taxon>Streptomyces</taxon>
    </lineage>
</organism>
<sequence>MGRPPRDYEADRAAIRAAIRAAADRLLAGTPLRSPSGKLTASELITESSLRRDIVYRHTDLIQDFQANAKARDSTPTAMQELADESRKLKSEVDDLKRELRQEQARSKTMRMIIAELSLELEQVTAELAGLSGVAPLPDRRR</sequence>
<dbReference type="Proteomes" id="UP001204746">
    <property type="component" value="Unassembled WGS sequence"/>
</dbReference>
<evidence type="ECO:0000256" key="1">
    <source>
        <dbReference type="SAM" id="MobiDB-lite"/>
    </source>
</evidence>
<dbReference type="EMBL" id="JANIAA010000074">
    <property type="protein sequence ID" value="MCQ8195351.1"/>
    <property type="molecule type" value="Genomic_DNA"/>
</dbReference>
<name>A0ABT1VDI9_9ACTN</name>
<proteinExistence type="predicted"/>
<keyword evidence="3" id="KW-1185">Reference proteome</keyword>
<reference evidence="2 3" key="1">
    <citation type="submission" date="2022-07" db="EMBL/GenBank/DDBJ databases">
        <authorList>
            <person name="Phongsopitanun W."/>
            <person name="Tanasupawat S."/>
        </authorList>
    </citation>
    <scope>NUCLEOTIDE SEQUENCE [LARGE SCALE GENOMIC DNA]</scope>
    <source>
        <strain evidence="2 3">RCU-064</strain>
    </source>
</reference>
<evidence type="ECO:0008006" key="4">
    <source>
        <dbReference type="Google" id="ProtNLM"/>
    </source>
</evidence>
<dbReference type="RefSeq" id="WP_256656081.1">
    <property type="nucleotide sequence ID" value="NZ_JANIAA010000074.1"/>
</dbReference>